<protein>
    <submittedName>
        <fullName evidence="1">Uncharacterized protein</fullName>
    </submittedName>
</protein>
<dbReference type="AlphaFoldDB" id="A0A1G8Q829"/>
<reference evidence="1 2" key="1">
    <citation type="submission" date="2016-10" db="EMBL/GenBank/DDBJ databases">
        <authorList>
            <person name="de Groot N.N."/>
        </authorList>
    </citation>
    <scope>NUCLEOTIDE SEQUENCE [LARGE SCALE GENOMIC DNA]</scope>
    <source>
        <strain evidence="1 2">CGMCC 1.5058</strain>
    </source>
</reference>
<gene>
    <name evidence="1" type="ORF">SAMN05421804_10666</name>
</gene>
<proteinExistence type="predicted"/>
<evidence type="ECO:0000313" key="1">
    <source>
        <dbReference type="EMBL" id="SDJ00924.1"/>
    </source>
</evidence>
<dbReference type="EMBL" id="FNDZ01000006">
    <property type="protein sequence ID" value="SDJ00924.1"/>
    <property type="molecule type" value="Genomic_DNA"/>
</dbReference>
<dbReference type="Proteomes" id="UP000183255">
    <property type="component" value="Unassembled WGS sequence"/>
</dbReference>
<evidence type="ECO:0000313" key="2">
    <source>
        <dbReference type="Proteomes" id="UP000183255"/>
    </source>
</evidence>
<organism evidence="1 2">
    <name type="scientific">Proteiniclasticum ruminis</name>
    <dbReference type="NCBI Taxonomy" id="398199"/>
    <lineage>
        <taxon>Bacteria</taxon>
        <taxon>Bacillati</taxon>
        <taxon>Bacillota</taxon>
        <taxon>Clostridia</taxon>
        <taxon>Eubacteriales</taxon>
        <taxon>Clostridiaceae</taxon>
        <taxon>Proteiniclasticum</taxon>
    </lineage>
</organism>
<name>A0A1G8Q829_9CLOT</name>
<sequence>MYFEEHEIADLLKYLRAAKDQTEELLTAMIDIEVYGEVDHDGMPVVNSVELQEDLKKMNEYIVRIEKELKERKKP</sequence>
<dbReference type="RefSeq" id="WP_031576805.1">
    <property type="nucleotide sequence ID" value="NZ_DAMANS010000008.1"/>
</dbReference>
<accession>A0A1G8Q829</accession>